<evidence type="ECO:0000313" key="3">
    <source>
        <dbReference type="Proteomes" id="UP000642468"/>
    </source>
</evidence>
<dbReference type="RefSeq" id="WP_190785809.1">
    <property type="nucleotide sequence ID" value="NZ_JACWZZ010000004.1"/>
</dbReference>
<gene>
    <name evidence="2" type="ORF">IC231_17695</name>
</gene>
<keyword evidence="3" id="KW-1185">Reference proteome</keyword>
<protein>
    <submittedName>
        <fullName evidence="2">Uncharacterized protein</fullName>
    </submittedName>
</protein>
<dbReference type="Proteomes" id="UP000642468">
    <property type="component" value="Unassembled WGS sequence"/>
</dbReference>
<comment type="caution">
    <text evidence="2">The sequence shown here is derived from an EMBL/GenBank/DDBJ whole genome shotgun (WGS) entry which is preliminary data.</text>
</comment>
<evidence type="ECO:0000313" key="2">
    <source>
        <dbReference type="EMBL" id="MBD2716885.1"/>
    </source>
</evidence>
<accession>A0ABR8JLX1</accession>
<name>A0ABR8JLX1_9BACT</name>
<dbReference type="EMBL" id="JACWZZ010000004">
    <property type="protein sequence ID" value="MBD2716885.1"/>
    <property type="molecule type" value="Genomic_DNA"/>
</dbReference>
<sequence>MPVSLPLLPGWLYFRPPAAACPARGAALSRDAGRPPLQPHASAPYQEALARHAYHRHAHPAPSFA</sequence>
<feature type="region of interest" description="Disordered" evidence="1">
    <location>
        <begin position="24"/>
        <end position="45"/>
    </location>
</feature>
<organism evidence="2 3">
    <name type="scientific">Hymenobacter duratus</name>
    <dbReference type="NCBI Taxonomy" id="2771356"/>
    <lineage>
        <taxon>Bacteria</taxon>
        <taxon>Pseudomonadati</taxon>
        <taxon>Bacteroidota</taxon>
        <taxon>Cytophagia</taxon>
        <taxon>Cytophagales</taxon>
        <taxon>Hymenobacteraceae</taxon>
        <taxon>Hymenobacter</taxon>
    </lineage>
</organism>
<proteinExistence type="predicted"/>
<evidence type="ECO:0000256" key="1">
    <source>
        <dbReference type="SAM" id="MobiDB-lite"/>
    </source>
</evidence>
<reference evidence="2 3" key="1">
    <citation type="submission" date="2020-09" db="EMBL/GenBank/DDBJ databases">
        <authorList>
            <person name="Kim M.K."/>
        </authorList>
    </citation>
    <scope>NUCLEOTIDE SEQUENCE [LARGE SCALE GENOMIC DNA]</scope>
    <source>
        <strain evidence="2 3">BT646</strain>
    </source>
</reference>